<proteinExistence type="predicted"/>
<feature type="transmembrane region" description="Helical" evidence="3">
    <location>
        <begin position="63"/>
        <end position="82"/>
    </location>
</feature>
<dbReference type="InterPro" id="IPR050739">
    <property type="entry name" value="MFP"/>
</dbReference>
<keyword evidence="7" id="KW-1185">Reference proteome</keyword>
<protein>
    <submittedName>
        <fullName evidence="6">Membrane fusion protein (Multidrug efflux system)</fullName>
    </submittedName>
</protein>
<evidence type="ECO:0000256" key="2">
    <source>
        <dbReference type="SAM" id="MobiDB-lite"/>
    </source>
</evidence>
<dbReference type="Proteomes" id="UP000253529">
    <property type="component" value="Unassembled WGS sequence"/>
</dbReference>
<keyword evidence="3" id="KW-1133">Transmembrane helix</keyword>
<evidence type="ECO:0000313" key="6">
    <source>
        <dbReference type="EMBL" id="RBP16767.1"/>
    </source>
</evidence>
<dbReference type="SUPFAM" id="SSF111369">
    <property type="entry name" value="HlyD-like secretion proteins"/>
    <property type="match status" value="1"/>
</dbReference>
<dbReference type="OrthoDB" id="9811754at2"/>
<gene>
    <name evidence="6" type="ORF">DFR50_10444</name>
</gene>
<evidence type="ECO:0000313" key="7">
    <source>
        <dbReference type="Proteomes" id="UP000253529"/>
    </source>
</evidence>
<evidence type="ECO:0000259" key="4">
    <source>
        <dbReference type="Pfam" id="PF25917"/>
    </source>
</evidence>
<dbReference type="PANTHER" id="PTHR30386">
    <property type="entry name" value="MEMBRANE FUSION SUBUNIT OF EMRAB-TOLC MULTIDRUG EFFLUX PUMP"/>
    <property type="match status" value="1"/>
</dbReference>
<comment type="caution">
    <text evidence="6">The sequence shown here is derived from an EMBL/GenBank/DDBJ whole genome shotgun (WGS) entry which is preliminary data.</text>
</comment>
<name>A0A366FQC1_9HYPH</name>
<keyword evidence="3" id="KW-0812">Transmembrane</keyword>
<dbReference type="EMBL" id="QNRK01000004">
    <property type="protein sequence ID" value="RBP16767.1"/>
    <property type="molecule type" value="Genomic_DNA"/>
</dbReference>
<evidence type="ECO:0000256" key="3">
    <source>
        <dbReference type="SAM" id="Phobius"/>
    </source>
</evidence>
<feature type="domain" description="Multidrug resistance protein MdtA-like barrel-sandwich hybrid" evidence="4">
    <location>
        <begin position="102"/>
        <end position="289"/>
    </location>
</feature>
<organism evidence="6 7">
    <name type="scientific">Roseiarcus fermentans</name>
    <dbReference type="NCBI Taxonomy" id="1473586"/>
    <lineage>
        <taxon>Bacteria</taxon>
        <taxon>Pseudomonadati</taxon>
        <taxon>Pseudomonadota</taxon>
        <taxon>Alphaproteobacteria</taxon>
        <taxon>Hyphomicrobiales</taxon>
        <taxon>Roseiarcaceae</taxon>
        <taxon>Roseiarcus</taxon>
    </lineage>
</organism>
<dbReference type="Gene3D" id="2.40.50.100">
    <property type="match status" value="1"/>
</dbReference>
<dbReference type="InterPro" id="IPR058625">
    <property type="entry name" value="MdtA-like_BSH"/>
</dbReference>
<evidence type="ECO:0000259" key="5">
    <source>
        <dbReference type="Pfam" id="PF25954"/>
    </source>
</evidence>
<accession>A0A366FQC1</accession>
<feature type="domain" description="CusB-like beta-barrel" evidence="5">
    <location>
        <begin position="294"/>
        <end position="337"/>
    </location>
</feature>
<dbReference type="AlphaFoldDB" id="A0A366FQC1"/>
<evidence type="ECO:0000256" key="1">
    <source>
        <dbReference type="ARBA" id="ARBA00004196"/>
    </source>
</evidence>
<comment type="subcellular location">
    <subcellularLocation>
        <location evidence="1">Cell envelope</location>
    </subcellularLocation>
</comment>
<sequence>MTQSTSVVRDGAPEASSPAARGETVQFTPARPATQPSPQAAPPPAPATPPMVVKPGRAGSRRFILIVVIPLIALALGFSWWLTGGRYVTTDNAYIGADKSLITPQVTGPIVAIHVVEGQKVKAGDPLFDIDPNPYEIAHALAQGRVDAAKVAFDNLKASYVSNRDQIKMGQDAVNVRKADYDRKNELVGRGAGTNVDRDTSLAALIQAQQILEFVNNQQASTITRLGGSLDAPLAKFPEYMQAKAGLDDAERNLRNTKVLAPIDGVATQVSQIELGRVAAAGQPVFAVVSDKSLWVDGNPKESDMTYVREGQPASVTVDAFPGRVWKGTLCSIAPGTGAQFSILPPQNASGNWVKVVQRVPLRFCFAPDDDTKNLRAGMSAYLSIDTGRVRTLRGVLDDVAETVDGLLGRGAASADAAAK</sequence>
<feature type="compositionally biased region" description="Low complexity" evidence="2">
    <location>
        <begin position="28"/>
        <end position="38"/>
    </location>
</feature>
<dbReference type="PANTHER" id="PTHR30386:SF19">
    <property type="entry name" value="MULTIDRUG EXPORT PROTEIN EMRA-RELATED"/>
    <property type="match status" value="1"/>
</dbReference>
<dbReference type="Pfam" id="PF25954">
    <property type="entry name" value="Beta-barrel_RND_2"/>
    <property type="match status" value="1"/>
</dbReference>
<dbReference type="Pfam" id="PF25917">
    <property type="entry name" value="BSH_RND"/>
    <property type="match status" value="1"/>
</dbReference>
<dbReference type="RefSeq" id="WP_147262652.1">
    <property type="nucleotide sequence ID" value="NZ_QNRK01000004.1"/>
</dbReference>
<feature type="region of interest" description="Disordered" evidence="2">
    <location>
        <begin position="1"/>
        <end position="53"/>
    </location>
</feature>
<feature type="compositionally biased region" description="Pro residues" evidence="2">
    <location>
        <begin position="39"/>
        <end position="49"/>
    </location>
</feature>
<dbReference type="Gene3D" id="2.40.30.170">
    <property type="match status" value="1"/>
</dbReference>
<dbReference type="GO" id="GO:0055085">
    <property type="term" value="P:transmembrane transport"/>
    <property type="evidence" value="ECO:0007669"/>
    <property type="project" value="InterPro"/>
</dbReference>
<dbReference type="GO" id="GO:0030313">
    <property type="term" value="C:cell envelope"/>
    <property type="evidence" value="ECO:0007669"/>
    <property type="project" value="UniProtKB-SubCell"/>
</dbReference>
<keyword evidence="3" id="KW-0472">Membrane</keyword>
<reference evidence="6 7" key="1">
    <citation type="submission" date="2018-06" db="EMBL/GenBank/DDBJ databases">
        <title>Genomic Encyclopedia of Type Strains, Phase IV (KMG-IV): sequencing the most valuable type-strain genomes for metagenomic binning, comparative biology and taxonomic classification.</title>
        <authorList>
            <person name="Goeker M."/>
        </authorList>
    </citation>
    <scope>NUCLEOTIDE SEQUENCE [LARGE SCALE GENOMIC DNA]</scope>
    <source>
        <strain evidence="6 7">DSM 24875</strain>
    </source>
</reference>
<dbReference type="InterPro" id="IPR058792">
    <property type="entry name" value="Beta-barrel_RND_2"/>
</dbReference>